<accession>A0A3S4VHZ9</accession>
<reference evidence="3 4" key="1">
    <citation type="submission" date="2018-12" db="EMBL/GenBank/DDBJ databases">
        <authorList>
            <consortium name="Pathogen Informatics"/>
        </authorList>
    </citation>
    <scope>NUCLEOTIDE SEQUENCE [LARGE SCALE GENOMIC DNA]</scope>
    <source>
        <strain evidence="3 4">NCTC10951</strain>
    </source>
</reference>
<dbReference type="InterPro" id="IPR049874">
    <property type="entry name" value="ROK_cs"/>
</dbReference>
<evidence type="ECO:0000313" key="4">
    <source>
        <dbReference type="Proteomes" id="UP000268658"/>
    </source>
</evidence>
<proteinExistence type="inferred from homology"/>
<dbReference type="InterPro" id="IPR011991">
    <property type="entry name" value="ArsR-like_HTH"/>
</dbReference>
<dbReference type="CDD" id="cd00090">
    <property type="entry name" value="HTH_ARSR"/>
    <property type="match status" value="1"/>
</dbReference>
<gene>
    <name evidence="3" type="primary">mlc_1</name>
    <name evidence="3" type="ORF">NCTC10951_00364</name>
</gene>
<dbReference type="GO" id="GO:0003700">
    <property type="term" value="F:DNA-binding transcription factor activity"/>
    <property type="evidence" value="ECO:0007669"/>
    <property type="project" value="InterPro"/>
</dbReference>
<dbReference type="PROSITE" id="PS01125">
    <property type="entry name" value="ROK"/>
    <property type="match status" value="1"/>
</dbReference>
<evidence type="ECO:0000313" key="3">
    <source>
        <dbReference type="EMBL" id="VEI14499.1"/>
    </source>
</evidence>
<name>A0A3S4VHZ9_ACTVI</name>
<dbReference type="InterPro" id="IPR036388">
    <property type="entry name" value="WH-like_DNA-bd_sf"/>
</dbReference>
<dbReference type="InterPro" id="IPR000600">
    <property type="entry name" value="ROK"/>
</dbReference>
<evidence type="ECO:0000259" key="2">
    <source>
        <dbReference type="Pfam" id="PF12802"/>
    </source>
</evidence>
<dbReference type="InterPro" id="IPR036390">
    <property type="entry name" value="WH_DNA-bd_sf"/>
</dbReference>
<dbReference type="KEGG" id="avc:NCTC10951_00364"/>
<dbReference type="PANTHER" id="PTHR18964:SF149">
    <property type="entry name" value="BIFUNCTIONAL UDP-N-ACETYLGLUCOSAMINE 2-EPIMERASE_N-ACETYLMANNOSAMINE KINASE"/>
    <property type="match status" value="1"/>
</dbReference>
<dbReference type="EMBL" id="LR134477">
    <property type="protein sequence ID" value="VEI14499.1"/>
    <property type="molecule type" value="Genomic_DNA"/>
</dbReference>
<comment type="similarity">
    <text evidence="1">Belongs to the ROK (NagC/XylR) family.</text>
</comment>
<dbReference type="PANTHER" id="PTHR18964">
    <property type="entry name" value="ROK (REPRESSOR, ORF, KINASE) FAMILY"/>
    <property type="match status" value="1"/>
</dbReference>
<sequence>MMDGGGRSLGARALLSLISTGPLSRGDLGERLGLSPATTTRTVRPLIEAGLVEEQPPVETGGPGRPTRLLAVVAGSATVAGIKLTADRLYAVLTDPLGEVLVGYALPLNRTDAGSVTSLVAEVVARLAERSGRRPDAIGISLGAAVVGRRTVVVASFLGWRDVPLAAMVTEATGLPCAVANDVRAFAYAEAWFGAGRGKDPFALVTLGAGIGCGIVMGGEVVSGARGAAGSVGHLPVDPAGPSCEIGHPGCARALASTAGIVRAASERLGREAEDLSLQQLLGPELRQDAGVDDVLRRAALAAGRVVGTLIAYIDPELVVVSGEGVAVVEAYRETFEKEVDGLRHWAAAAVPVLLRPFEFDEWARGAAALALEQWTAVAGDR</sequence>
<dbReference type="Pfam" id="PF00480">
    <property type="entry name" value="ROK"/>
    <property type="match status" value="1"/>
</dbReference>
<evidence type="ECO:0000256" key="1">
    <source>
        <dbReference type="ARBA" id="ARBA00006479"/>
    </source>
</evidence>
<dbReference type="Pfam" id="PF12802">
    <property type="entry name" value="MarR_2"/>
    <property type="match status" value="1"/>
</dbReference>
<feature type="domain" description="HTH marR-type" evidence="2">
    <location>
        <begin position="12"/>
        <end position="57"/>
    </location>
</feature>
<dbReference type="SUPFAM" id="SSF46785">
    <property type="entry name" value="Winged helix' DNA-binding domain"/>
    <property type="match status" value="1"/>
</dbReference>
<dbReference type="InterPro" id="IPR000835">
    <property type="entry name" value="HTH_MarR-typ"/>
</dbReference>
<organism evidence="3 4">
    <name type="scientific">Actinomyces viscosus</name>
    <dbReference type="NCBI Taxonomy" id="1656"/>
    <lineage>
        <taxon>Bacteria</taxon>
        <taxon>Bacillati</taxon>
        <taxon>Actinomycetota</taxon>
        <taxon>Actinomycetes</taxon>
        <taxon>Actinomycetales</taxon>
        <taxon>Actinomycetaceae</taxon>
        <taxon>Actinomyces</taxon>
    </lineage>
</organism>
<dbReference type="Proteomes" id="UP000268658">
    <property type="component" value="Chromosome"/>
</dbReference>
<dbReference type="AlphaFoldDB" id="A0A3S4VHZ9"/>
<protein>
    <submittedName>
        <fullName evidence="3">Making large colonies protein</fullName>
    </submittedName>
</protein>
<dbReference type="InterPro" id="IPR043129">
    <property type="entry name" value="ATPase_NBD"/>
</dbReference>
<dbReference type="Gene3D" id="3.30.420.40">
    <property type="match status" value="2"/>
</dbReference>
<dbReference type="SUPFAM" id="SSF53067">
    <property type="entry name" value="Actin-like ATPase domain"/>
    <property type="match status" value="1"/>
</dbReference>
<dbReference type="Gene3D" id="1.10.10.10">
    <property type="entry name" value="Winged helix-like DNA-binding domain superfamily/Winged helix DNA-binding domain"/>
    <property type="match status" value="1"/>
</dbReference>